<dbReference type="Pfam" id="PF07690">
    <property type="entry name" value="MFS_1"/>
    <property type="match status" value="1"/>
</dbReference>
<feature type="transmembrane region" description="Helical" evidence="7">
    <location>
        <begin position="351"/>
        <end position="376"/>
    </location>
</feature>
<dbReference type="AlphaFoldDB" id="A0A7X0MRY8"/>
<evidence type="ECO:0000259" key="8">
    <source>
        <dbReference type="PROSITE" id="PS50850"/>
    </source>
</evidence>
<evidence type="ECO:0000256" key="1">
    <source>
        <dbReference type="ARBA" id="ARBA00004651"/>
    </source>
</evidence>
<feature type="transmembrane region" description="Helical" evidence="7">
    <location>
        <begin position="295"/>
        <end position="315"/>
    </location>
</feature>
<dbReference type="FunFam" id="1.20.1720.10:FF:000004">
    <property type="entry name" value="EmrB/QacA family drug resistance transporter"/>
    <property type="match status" value="1"/>
</dbReference>
<dbReference type="PANTHER" id="PTHR23501">
    <property type="entry name" value="MAJOR FACILITATOR SUPERFAMILY"/>
    <property type="match status" value="1"/>
</dbReference>
<feature type="transmembrane region" description="Helical" evidence="7">
    <location>
        <begin position="327"/>
        <end position="345"/>
    </location>
</feature>
<feature type="transmembrane region" description="Helical" evidence="7">
    <location>
        <begin position="454"/>
        <end position="475"/>
    </location>
</feature>
<name>A0A7X0MRY8_9HYPH</name>
<feature type="transmembrane region" description="Helical" evidence="7">
    <location>
        <begin position="101"/>
        <end position="125"/>
    </location>
</feature>
<dbReference type="GO" id="GO:0022857">
    <property type="term" value="F:transmembrane transporter activity"/>
    <property type="evidence" value="ECO:0007669"/>
    <property type="project" value="InterPro"/>
</dbReference>
<comment type="caution">
    <text evidence="9">The sequence shown here is derived from an EMBL/GenBank/DDBJ whole genome shotgun (WGS) entry which is preliminary data.</text>
</comment>
<evidence type="ECO:0000256" key="4">
    <source>
        <dbReference type="ARBA" id="ARBA00022692"/>
    </source>
</evidence>
<keyword evidence="2" id="KW-0813">Transport</keyword>
<comment type="subcellular location">
    <subcellularLocation>
        <location evidence="1">Cell membrane</location>
        <topology evidence="1">Multi-pass membrane protein</topology>
    </subcellularLocation>
</comment>
<dbReference type="InterPro" id="IPR020846">
    <property type="entry name" value="MFS_dom"/>
</dbReference>
<dbReference type="EMBL" id="JACHBU010000002">
    <property type="protein sequence ID" value="MBB6507665.1"/>
    <property type="molecule type" value="Genomic_DNA"/>
</dbReference>
<keyword evidence="3" id="KW-1003">Cell membrane</keyword>
<evidence type="ECO:0000313" key="9">
    <source>
        <dbReference type="EMBL" id="MBB6507665.1"/>
    </source>
</evidence>
<feature type="transmembrane region" description="Helical" evidence="7">
    <location>
        <begin position="222"/>
        <end position="241"/>
    </location>
</feature>
<keyword evidence="5 7" id="KW-1133">Transmembrane helix</keyword>
<dbReference type="SUPFAM" id="SSF103473">
    <property type="entry name" value="MFS general substrate transporter"/>
    <property type="match status" value="1"/>
</dbReference>
<feature type="domain" description="Major facilitator superfamily (MFS) profile" evidence="8">
    <location>
        <begin position="11"/>
        <end position="480"/>
    </location>
</feature>
<dbReference type="Proteomes" id="UP000585437">
    <property type="component" value="Unassembled WGS sequence"/>
</dbReference>
<feature type="transmembrane region" description="Helical" evidence="7">
    <location>
        <begin position="197"/>
        <end position="216"/>
    </location>
</feature>
<feature type="transmembrane region" description="Helical" evidence="7">
    <location>
        <begin position="262"/>
        <end position="283"/>
    </location>
</feature>
<dbReference type="GO" id="GO:0005886">
    <property type="term" value="C:plasma membrane"/>
    <property type="evidence" value="ECO:0007669"/>
    <property type="project" value="UniProtKB-SubCell"/>
</dbReference>
<feature type="transmembrane region" description="Helical" evidence="7">
    <location>
        <begin position="137"/>
        <end position="158"/>
    </location>
</feature>
<feature type="transmembrane region" description="Helical" evidence="7">
    <location>
        <begin position="76"/>
        <end position="95"/>
    </location>
</feature>
<evidence type="ECO:0000256" key="7">
    <source>
        <dbReference type="SAM" id="Phobius"/>
    </source>
</evidence>
<evidence type="ECO:0000256" key="3">
    <source>
        <dbReference type="ARBA" id="ARBA00022475"/>
    </source>
</evidence>
<evidence type="ECO:0000256" key="5">
    <source>
        <dbReference type="ARBA" id="ARBA00022989"/>
    </source>
</evidence>
<evidence type="ECO:0000313" key="10">
    <source>
        <dbReference type="Proteomes" id="UP000585437"/>
    </source>
</evidence>
<feature type="transmembrane region" description="Helical" evidence="7">
    <location>
        <begin position="397"/>
        <end position="416"/>
    </location>
</feature>
<dbReference type="PROSITE" id="PS50850">
    <property type="entry name" value="MFS"/>
    <property type="match status" value="1"/>
</dbReference>
<reference evidence="9 10" key="1">
    <citation type="submission" date="2020-08" db="EMBL/GenBank/DDBJ databases">
        <title>The Agave Microbiome: Exploring the role of microbial communities in plant adaptations to desert environments.</title>
        <authorList>
            <person name="Partida-Martinez L.P."/>
        </authorList>
    </citation>
    <scope>NUCLEOTIDE SEQUENCE [LARGE SCALE GENOMIC DNA]</scope>
    <source>
        <strain evidence="9 10">AS3.12</strain>
    </source>
</reference>
<keyword evidence="6 7" id="KW-0472">Membrane</keyword>
<organism evidence="9 10">
    <name type="scientific">Rhizobium soli</name>
    <dbReference type="NCBI Taxonomy" id="424798"/>
    <lineage>
        <taxon>Bacteria</taxon>
        <taxon>Pseudomonadati</taxon>
        <taxon>Pseudomonadota</taxon>
        <taxon>Alphaproteobacteria</taxon>
        <taxon>Hyphomicrobiales</taxon>
        <taxon>Rhizobiaceae</taxon>
        <taxon>Rhizobium/Agrobacterium group</taxon>
        <taxon>Rhizobium</taxon>
    </lineage>
</organism>
<sequence>MSEKVSHRGLVVAAIMASMAMIAIEATIVSTAMPQIAAQLGQLNLYSWVFSAFLLSQTALTVVFGKLSDIYGRKPIVLAGIAVFLVASILCGFAWSMPSMIAFRLLQGIGAGAIQPVAMTVVADLFPGSQRGKVQGYLASVWALSAVVGPLLGSVIIHNLPWAWIFWINVPVGLAAAAAFILFYHEEKHTRTVSIDILGAVLFAVSISALMIGLTVSETGLSTSAIVSFVLFAVSLALFIWQERRVEEPMVAPDLWLYRPIAAANISVFFASMAIMGLTTFLPMYVQTVLNQSPLVAGFALTMLLLGWPCGATIASRNFTRFGLRPIMLVGAVFVPVGTFLLTLLTPSSSAVLAGAGSLVMGFGMGLLNIGALILTQGSVAASQRGSATASNVFSRNLGSTLGAAILGAVLSWGLVHTTSGQAITTDQLRALLNGTGLVSGDAEAVRLALQDGLHATFLTMLLFAVLIVPACLFVPRDAVHKDEPAPA</sequence>
<proteinExistence type="predicted"/>
<feature type="transmembrane region" description="Helical" evidence="7">
    <location>
        <begin position="45"/>
        <end position="64"/>
    </location>
</feature>
<dbReference type="Gene3D" id="1.20.1250.20">
    <property type="entry name" value="MFS general substrate transporter like domains"/>
    <property type="match status" value="1"/>
</dbReference>
<feature type="transmembrane region" description="Helical" evidence="7">
    <location>
        <begin position="12"/>
        <end position="33"/>
    </location>
</feature>
<dbReference type="PRINTS" id="PR01036">
    <property type="entry name" value="TCRTETB"/>
</dbReference>
<evidence type="ECO:0000256" key="6">
    <source>
        <dbReference type="ARBA" id="ARBA00023136"/>
    </source>
</evidence>
<dbReference type="InterPro" id="IPR036259">
    <property type="entry name" value="MFS_trans_sf"/>
</dbReference>
<dbReference type="Gene3D" id="1.20.1720.10">
    <property type="entry name" value="Multidrug resistance protein D"/>
    <property type="match status" value="1"/>
</dbReference>
<gene>
    <name evidence="9" type="ORF">F4695_000997</name>
</gene>
<accession>A0A7X0MRY8</accession>
<dbReference type="RefSeq" id="WP_062453751.1">
    <property type="nucleotide sequence ID" value="NZ_JACHBU010000002.1"/>
</dbReference>
<feature type="transmembrane region" description="Helical" evidence="7">
    <location>
        <begin position="164"/>
        <end position="185"/>
    </location>
</feature>
<keyword evidence="10" id="KW-1185">Reference proteome</keyword>
<keyword evidence="4 7" id="KW-0812">Transmembrane</keyword>
<dbReference type="PANTHER" id="PTHR23501:SF191">
    <property type="entry name" value="VACUOLAR BASIC AMINO ACID TRANSPORTER 4"/>
    <property type="match status" value="1"/>
</dbReference>
<dbReference type="CDD" id="cd17502">
    <property type="entry name" value="MFS_Azr1_MDR_like"/>
    <property type="match status" value="1"/>
</dbReference>
<evidence type="ECO:0000256" key="2">
    <source>
        <dbReference type="ARBA" id="ARBA00022448"/>
    </source>
</evidence>
<dbReference type="InterPro" id="IPR011701">
    <property type="entry name" value="MFS"/>
</dbReference>
<protein>
    <submittedName>
        <fullName evidence="9">EmrB/QacA subfamily drug resistance transporter</fullName>
    </submittedName>
</protein>